<protein>
    <submittedName>
        <fullName evidence="1">Uncharacterized protein</fullName>
    </submittedName>
</protein>
<evidence type="ECO:0000313" key="1">
    <source>
        <dbReference type="EMBL" id="ABZ09438.1"/>
    </source>
</evidence>
<sequence length="88" mass="9600">MAPAIPSLAALFFPHLLGPPHYDVLEQSHASPDHAHPASPPSFVLSPLTLRLVLVHDPIPCVWPACEHCLPAPWCFAPYDKDISPTHP</sequence>
<dbReference type="EMBL" id="EU016651">
    <property type="protein sequence ID" value="ABZ09438.1"/>
    <property type="molecule type" value="Genomic_DNA"/>
</dbReference>
<name>B3TA29_9ZZZZ</name>
<dbReference type="AlphaFoldDB" id="B3TA29"/>
<gene>
    <name evidence="1" type="ORF">ALOHA_HF4000APKG8C21ctg1g26</name>
</gene>
<reference evidence="1" key="1">
    <citation type="journal article" date="2008" name="ISME J.">
        <title>Genomic patterns of recombination, clonal divergence and environment in marine microbial populations.</title>
        <authorList>
            <person name="Konstantinidis K.T."/>
            <person name="Delong E.F."/>
        </authorList>
    </citation>
    <scope>NUCLEOTIDE SEQUENCE</scope>
</reference>
<proteinExistence type="predicted"/>
<accession>B3TA29</accession>
<organism evidence="1">
    <name type="scientific">uncultured marine microorganism HF4000_APKG8C21</name>
    <dbReference type="NCBI Taxonomy" id="455553"/>
    <lineage>
        <taxon>unclassified sequences</taxon>
        <taxon>environmental samples</taxon>
    </lineage>
</organism>